<sequence>MNASMKGDLTLRYFINMKREFKDEFGKVYTFDPGQCRENEDEIELMNQLDTMDIGKPYIFPKNAVAEITKEEYDRLTAAVHEGVEGTDTREEILSKYSRD</sequence>
<accession>A0ABT8E143</accession>
<dbReference type="EMBL" id="JAUHLN010000001">
    <property type="protein sequence ID" value="MDN4071629.1"/>
    <property type="molecule type" value="Genomic_DNA"/>
</dbReference>
<evidence type="ECO:0000313" key="2">
    <source>
        <dbReference type="Proteomes" id="UP001168694"/>
    </source>
</evidence>
<keyword evidence="2" id="KW-1185">Reference proteome</keyword>
<gene>
    <name evidence="1" type="ORF">QYF49_01100</name>
</gene>
<evidence type="ECO:0000313" key="1">
    <source>
        <dbReference type="EMBL" id="MDN4071629.1"/>
    </source>
</evidence>
<protein>
    <submittedName>
        <fullName evidence="1">Uncharacterized protein</fullName>
    </submittedName>
</protein>
<name>A0ABT8E143_9BACL</name>
<dbReference type="RefSeq" id="WP_290397794.1">
    <property type="nucleotide sequence ID" value="NZ_JAUHLN010000001.1"/>
</dbReference>
<organism evidence="1 2">
    <name type="scientific">Fictibacillus terranigra</name>
    <dbReference type="NCBI Taxonomy" id="3058424"/>
    <lineage>
        <taxon>Bacteria</taxon>
        <taxon>Bacillati</taxon>
        <taxon>Bacillota</taxon>
        <taxon>Bacilli</taxon>
        <taxon>Bacillales</taxon>
        <taxon>Fictibacillaceae</taxon>
        <taxon>Fictibacillus</taxon>
    </lineage>
</organism>
<proteinExistence type="predicted"/>
<reference evidence="1" key="1">
    <citation type="submission" date="2023-06" db="EMBL/GenBank/DDBJ databases">
        <title>Draft Genome Sequences of Representative Paenibacillus Polymyxa, Bacillus cereus, Fictibacillus sp., and Brevibacillus agri Strains Isolated from Amazonian Dark Earth.</title>
        <authorList>
            <person name="Pellegrinetti T.A."/>
            <person name="Cunha I.C.M."/>
            <person name="Chaves M.G."/>
            <person name="Freitas A.S."/>
            <person name="Silva A.V.R."/>
            <person name="Tsai S.M."/>
            <person name="Mendes L.W."/>
        </authorList>
    </citation>
    <scope>NUCLEOTIDE SEQUENCE</scope>
    <source>
        <strain evidence="1">CENA-BCM004</strain>
    </source>
</reference>
<dbReference type="Proteomes" id="UP001168694">
    <property type="component" value="Unassembled WGS sequence"/>
</dbReference>
<comment type="caution">
    <text evidence="1">The sequence shown here is derived from an EMBL/GenBank/DDBJ whole genome shotgun (WGS) entry which is preliminary data.</text>
</comment>